<dbReference type="AlphaFoldDB" id="A0A1L8ESK5"/>
<evidence type="ECO:0000256" key="1">
    <source>
        <dbReference type="ARBA" id="ARBA00004370"/>
    </source>
</evidence>
<dbReference type="GO" id="GO:0008188">
    <property type="term" value="F:neuropeptide receptor activity"/>
    <property type="evidence" value="ECO:0007669"/>
    <property type="project" value="InterPro"/>
</dbReference>
<keyword evidence="3" id="KW-1133">Transmembrane helix</keyword>
<dbReference type="InterPro" id="IPR017452">
    <property type="entry name" value="GPCR_Rhodpsn_7TM"/>
</dbReference>
<dbReference type="PRINTS" id="PR00237">
    <property type="entry name" value="GPCRRHODOPSN"/>
</dbReference>
<dbReference type="PRINTS" id="PR01157">
    <property type="entry name" value="P2YPURNOCPTR"/>
</dbReference>
<sequence length="339" mass="39280">MENSTNSSSCTVNKEFTFRYLPSVYLIVFLVGLFANVFGLRNLRINRKKWTSLNVFVLNLGIADLLYVITLPFFVSYYLKGEVWLFGHGFCRLARCLFHVNMYSSISFLTCISVQRYLGIVHPMKMMGTFQNLRLSVYISVLMWIWVIVQVIPSFFISESDPDIAHCHDSTSNENLEKLKYYTLYTMILTVTGFLIPFLIIVVCYARVLTVLRRNKNIDPVLKRRSIKLVVIVLALFFICFFPFYILRNFNLFSRLWQKAGTCSPSLKSAYIVYQVTRGLASMNSAINPLLYFVTNETFAMKFQKMRRSTLRAFVFLGRNQDITLSGNTELKEISESEA</sequence>
<dbReference type="GO" id="GO:0016020">
    <property type="term" value="C:membrane"/>
    <property type="evidence" value="ECO:0007669"/>
    <property type="project" value="UniProtKB-SubCell"/>
</dbReference>
<dbReference type="Proteomes" id="UP000186698">
    <property type="component" value="Chromosome 9_10L"/>
</dbReference>
<dbReference type="InterPro" id="IPR000276">
    <property type="entry name" value="GPCR_Rhodpsn"/>
</dbReference>
<evidence type="ECO:0000256" key="3">
    <source>
        <dbReference type="ARBA" id="ARBA00022989"/>
    </source>
</evidence>
<dbReference type="PROSITE" id="PS50262">
    <property type="entry name" value="G_PROTEIN_RECEP_F1_2"/>
    <property type="match status" value="1"/>
</dbReference>
<dbReference type="OrthoDB" id="9936719at2759"/>
<dbReference type="RefSeq" id="XP_018092489.1">
    <property type="nucleotide sequence ID" value="XM_018237000.2"/>
</dbReference>
<keyword evidence="4" id="KW-0472">Membrane</keyword>
<organism evidence="6 7">
    <name type="scientific">Xenopus laevis</name>
    <name type="common">African clawed frog</name>
    <dbReference type="NCBI Taxonomy" id="8355"/>
    <lineage>
        <taxon>Eukaryota</taxon>
        <taxon>Metazoa</taxon>
        <taxon>Chordata</taxon>
        <taxon>Craniata</taxon>
        <taxon>Vertebrata</taxon>
        <taxon>Euteleostomi</taxon>
        <taxon>Amphibia</taxon>
        <taxon>Batrachia</taxon>
        <taxon>Anura</taxon>
        <taxon>Pipoidea</taxon>
        <taxon>Pipidae</taxon>
        <taxon>Xenopodinae</taxon>
        <taxon>Xenopus</taxon>
        <taxon>Xenopus</taxon>
    </lineage>
</organism>
<accession>A0A1L8ESK5</accession>
<dbReference type="Gene3D" id="1.20.1070.10">
    <property type="entry name" value="Rhodopsin 7-helix transmembrane proteins"/>
    <property type="match status" value="1"/>
</dbReference>
<dbReference type="Bgee" id="108701992">
    <property type="expression patterns" value="Expressed in spleen and 9 other cell types or tissues"/>
</dbReference>
<proteinExistence type="predicted"/>
<dbReference type="KEGG" id="xla:108701992"/>
<dbReference type="InterPro" id="IPR027294">
    <property type="entry name" value="NPS_rcpt"/>
</dbReference>
<dbReference type="Pfam" id="PF00001">
    <property type="entry name" value="7tm_1"/>
    <property type="match status" value="1"/>
</dbReference>
<dbReference type="GeneID" id="108701992"/>
<reference evidence="7" key="1">
    <citation type="submission" date="2025-08" db="UniProtKB">
        <authorList>
            <consortium name="RefSeq"/>
        </authorList>
    </citation>
    <scope>IDENTIFICATION</scope>
    <source>
        <strain evidence="7">J_2021</strain>
        <tissue evidence="7">Erythrocytes</tissue>
    </source>
</reference>
<dbReference type="SUPFAM" id="SSF81321">
    <property type="entry name" value="Family A G protein-coupled receptor-like"/>
    <property type="match status" value="1"/>
</dbReference>
<evidence type="ECO:0000313" key="6">
    <source>
        <dbReference type="Proteomes" id="UP000186698"/>
    </source>
</evidence>
<keyword evidence="6" id="KW-1185">Reference proteome</keyword>
<evidence type="ECO:0000256" key="2">
    <source>
        <dbReference type="ARBA" id="ARBA00022692"/>
    </source>
</evidence>
<gene>
    <name evidence="7" type="primary">LOC108701992</name>
</gene>
<evidence type="ECO:0000313" key="7">
    <source>
        <dbReference type="RefSeq" id="XP_018092489.1"/>
    </source>
</evidence>
<feature type="domain" description="G-protein coupled receptors family 1 profile" evidence="5">
    <location>
        <begin position="35"/>
        <end position="292"/>
    </location>
</feature>
<dbReference type="CTD" id="108701992"/>
<dbReference type="PANTHER" id="PTHR24244:SF4">
    <property type="entry name" value="P2Y PURINOCEPTOR 1"/>
    <property type="match status" value="1"/>
</dbReference>
<name>A0A1L8ESK5_XENLA</name>
<dbReference type="PANTHER" id="PTHR24244">
    <property type="entry name" value="NEUROPEPTIDE S RECEPTOR"/>
    <property type="match status" value="1"/>
</dbReference>
<evidence type="ECO:0000259" key="5">
    <source>
        <dbReference type="PROSITE" id="PS50262"/>
    </source>
</evidence>
<protein>
    <submittedName>
        <fullName evidence="7">P2Y purinoceptor 1</fullName>
    </submittedName>
</protein>
<dbReference type="PaxDb" id="8355-A0A1L8ESK5"/>
<comment type="subcellular location">
    <subcellularLocation>
        <location evidence="1">Membrane</location>
    </subcellularLocation>
</comment>
<dbReference type="OMA" id="IIGCYCH"/>
<keyword evidence="2" id="KW-0812">Transmembrane</keyword>
<evidence type="ECO:0000256" key="4">
    <source>
        <dbReference type="ARBA" id="ARBA00023136"/>
    </source>
</evidence>